<evidence type="ECO:0000256" key="1">
    <source>
        <dbReference type="ARBA" id="ARBA00004651"/>
    </source>
</evidence>
<feature type="transmembrane region" description="Helical" evidence="6">
    <location>
        <begin position="185"/>
        <end position="206"/>
    </location>
</feature>
<comment type="subcellular location">
    <subcellularLocation>
        <location evidence="1">Cell membrane</location>
        <topology evidence="1">Multi-pass membrane protein</topology>
    </subcellularLocation>
</comment>
<dbReference type="GO" id="GO:0019646">
    <property type="term" value="P:aerobic electron transport chain"/>
    <property type="evidence" value="ECO:0007669"/>
    <property type="project" value="TreeGrafter"/>
</dbReference>
<feature type="transmembrane region" description="Helical" evidence="6">
    <location>
        <begin position="80"/>
        <end position="102"/>
    </location>
</feature>
<sequence length="341" mass="34149">MSPTDLQTTWFVLLGVVWGLHLVLGGADLGVGMVLRRVDRATALRSIGPTWAANDVWLVVAVAATLGAIPGWYASWTSGLYLPLVVLLAALMLKHAAIEFVGHAGPAAARRWTTVLVGSSVVLAFGWGVVWAAALDGSLADGGAGGLGVLSPTTALAGAAMVALCRVQGIAFLRLRVASFRPALPLLRSAVAAAVLLVAATAVLALDAADGVGAGALAVGALVVTALALAALVAEAARGRDGRALGAGALATGGALTALFSTLWPTPVAGTGPNAVALADAASGATTLTAMLVVAVILLPLLLAVLAYAYVRFLRRPDDAPRAGLGSMVARATRGTLRELG</sequence>
<feature type="transmembrane region" description="Helical" evidence="6">
    <location>
        <begin position="12"/>
        <end position="35"/>
    </location>
</feature>
<reference evidence="7" key="1">
    <citation type="submission" date="2020-05" db="EMBL/GenBank/DDBJ databases">
        <authorList>
            <person name="Chiriac C."/>
            <person name="Salcher M."/>
            <person name="Ghai R."/>
            <person name="Kavagutti S V."/>
        </authorList>
    </citation>
    <scope>NUCLEOTIDE SEQUENCE</scope>
</reference>
<evidence type="ECO:0000256" key="5">
    <source>
        <dbReference type="ARBA" id="ARBA00023136"/>
    </source>
</evidence>
<feature type="transmembrane region" description="Helical" evidence="6">
    <location>
        <begin position="212"/>
        <end position="233"/>
    </location>
</feature>
<feature type="transmembrane region" description="Helical" evidence="6">
    <location>
        <begin position="245"/>
        <end position="264"/>
    </location>
</feature>
<dbReference type="GO" id="GO:0016682">
    <property type="term" value="F:oxidoreductase activity, acting on diphenols and related substances as donors, oxygen as acceptor"/>
    <property type="evidence" value="ECO:0007669"/>
    <property type="project" value="TreeGrafter"/>
</dbReference>
<dbReference type="EMBL" id="CAFBMK010000318">
    <property type="protein sequence ID" value="CAB4948678.1"/>
    <property type="molecule type" value="Genomic_DNA"/>
</dbReference>
<evidence type="ECO:0000256" key="4">
    <source>
        <dbReference type="ARBA" id="ARBA00022989"/>
    </source>
</evidence>
<name>A0A6J7JY23_9ZZZZ</name>
<feature type="transmembrane region" description="Helical" evidence="6">
    <location>
        <begin position="114"/>
        <end position="134"/>
    </location>
</feature>
<evidence type="ECO:0000256" key="6">
    <source>
        <dbReference type="SAM" id="Phobius"/>
    </source>
</evidence>
<dbReference type="InterPro" id="IPR003317">
    <property type="entry name" value="Cyt-d_oxidase_su2"/>
</dbReference>
<dbReference type="PANTHER" id="PTHR43141:SF4">
    <property type="entry name" value="CYTOCHROME BD2 SUBUNIT II"/>
    <property type="match status" value="1"/>
</dbReference>
<keyword evidence="4 6" id="KW-1133">Transmembrane helix</keyword>
<evidence type="ECO:0000256" key="2">
    <source>
        <dbReference type="ARBA" id="ARBA00022475"/>
    </source>
</evidence>
<proteinExistence type="predicted"/>
<gene>
    <name evidence="7" type="ORF">UFOPK3564_03372</name>
</gene>
<evidence type="ECO:0000313" key="7">
    <source>
        <dbReference type="EMBL" id="CAB4948678.1"/>
    </source>
</evidence>
<evidence type="ECO:0000256" key="3">
    <source>
        <dbReference type="ARBA" id="ARBA00022692"/>
    </source>
</evidence>
<dbReference type="Pfam" id="PF02322">
    <property type="entry name" value="Cyt_bd_oxida_II"/>
    <property type="match status" value="1"/>
</dbReference>
<dbReference type="GO" id="GO:0070069">
    <property type="term" value="C:cytochrome complex"/>
    <property type="evidence" value="ECO:0007669"/>
    <property type="project" value="TreeGrafter"/>
</dbReference>
<dbReference type="GO" id="GO:0005886">
    <property type="term" value="C:plasma membrane"/>
    <property type="evidence" value="ECO:0007669"/>
    <property type="project" value="UniProtKB-SubCell"/>
</dbReference>
<keyword evidence="2" id="KW-1003">Cell membrane</keyword>
<dbReference type="GO" id="GO:0009055">
    <property type="term" value="F:electron transfer activity"/>
    <property type="evidence" value="ECO:0007669"/>
    <property type="project" value="TreeGrafter"/>
</dbReference>
<dbReference type="PANTHER" id="PTHR43141">
    <property type="entry name" value="CYTOCHROME BD2 SUBUNIT II"/>
    <property type="match status" value="1"/>
</dbReference>
<keyword evidence="5 6" id="KW-0472">Membrane</keyword>
<dbReference type="AlphaFoldDB" id="A0A6J7JY23"/>
<feature type="transmembrane region" description="Helical" evidence="6">
    <location>
        <begin position="56"/>
        <end position="74"/>
    </location>
</feature>
<accession>A0A6J7JY23</accession>
<keyword evidence="3 6" id="KW-0812">Transmembrane</keyword>
<feature type="transmembrane region" description="Helical" evidence="6">
    <location>
        <begin position="284"/>
        <end position="311"/>
    </location>
</feature>
<organism evidence="7">
    <name type="scientific">freshwater metagenome</name>
    <dbReference type="NCBI Taxonomy" id="449393"/>
    <lineage>
        <taxon>unclassified sequences</taxon>
        <taxon>metagenomes</taxon>
        <taxon>ecological metagenomes</taxon>
    </lineage>
</organism>
<protein>
    <submittedName>
        <fullName evidence="7">Unannotated protein</fullName>
    </submittedName>
</protein>